<dbReference type="Gramene" id="Psat07G0621200-T1">
    <property type="protein sequence ID" value="KAI5391277.1"/>
    <property type="gene ID" value="KIW84_076212"/>
</dbReference>
<dbReference type="GO" id="GO:0016787">
    <property type="term" value="F:hydrolase activity"/>
    <property type="evidence" value="ECO:0007669"/>
    <property type="project" value="UniProtKB-KW"/>
</dbReference>
<organism evidence="5 6">
    <name type="scientific">Pisum sativum</name>
    <name type="common">Garden pea</name>
    <name type="synonym">Lathyrus oleraceus</name>
    <dbReference type="NCBI Taxonomy" id="3888"/>
    <lineage>
        <taxon>Eukaryota</taxon>
        <taxon>Viridiplantae</taxon>
        <taxon>Streptophyta</taxon>
        <taxon>Embryophyta</taxon>
        <taxon>Tracheophyta</taxon>
        <taxon>Spermatophyta</taxon>
        <taxon>Magnoliopsida</taxon>
        <taxon>eudicotyledons</taxon>
        <taxon>Gunneridae</taxon>
        <taxon>Pentapetalae</taxon>
        <taxon>rosids</taxon>
        <taxon>fabids</taxon>
        <taxon>Fabales</taxon>
        <taxon>Fabaceae</taxon>
        <taxon>Papilionoideae</taxon>
        <taxon>50 kb inversion clade</taxon>
        <taxon>NPAAA clade</taxon>
        <taxon>Hologalegina</taxon>
        <taxon>IRL clade</taxon>
        <taxon>Fabeae</taxon>
        <taxon>Lathyrus</taxon>
    </lineage>
</organism>
<feature type="region of interest" description="Disordered" evidence="2">
    <location>
        <begin position="1"/>
        <end position="41"/>
    </location>
</feature>
<dbReference type="Gene3D" id="3.40.50.300">
    <property type="entry name" value="P-loop containing nucleotide triphosphate hydrolases"/>
    <property type="match status" value="1"/>
</dbReference>
<evidence type="ECO:0000313" key="5">
    <source>
        <dbReference type="EMBL" id="KAI5391277.1"/>
    </source>
</evidence>
<dbReference type="InterPro" id="IPR025476">
    <property type="entry name" value="Helitron_helicase-like"/>
</dbReference>
<dbReference type="Pfam" id="PF14214">
    <property type="entry name" value="Helitron_like_N"/>
    <property type="match status" value="1"/>
</dbReference>
<dbReference type="PANTHER" id="PTHR10492:SF57">
    <property type="entry name" value="ATP-DEPENDENT DNA HELICASE"/>
    <property type="match status" value="1"/>
</dbReference>
<keyword evidence="1" id="KW-0547">Nucleotide-binding</keyword>
<gene>
    <name evidence="5" type="ORF">KIW84_076212</name>
</gene>
<keyword evidence="6" id="KW-1185">Reference proteome</keyword>
<evidence type="ECO:0000259" key="3">
    <source>
        <dbReference type="Pfam" id="PF05970"/>
    </source>
</evidence>
<dbReference type="GO" id="GO:0005524">
    <property type="term" value="F:ATP binding"/>
    <property type="evidence" value="ECO:0007669"/>
    <property type="project" value="UniProtKB-KW"/>
</dbReference>
<evidence type="ECO:0000256" key="2">
    <source>
        <dbReference type="SAM" id="MobiDB-lite"/>
    </source>
</evidence>
<keyword evidence="1" id="KW-0227">DNA damage</keyword>
<sequence length="1381" mass="159401">MSNEHRENNLSRRRENYRRRKEQEKQAQTSRHINSQSRVPFQNFTNMTFPRSHFQGTHDSEAGPSRITHVNDVALDRNCTSPNQQNITSQSDTDDMDVDEALEDAVISYVNMDARENGALSRRPQESGHAFRAKHNIARNFKNNMMMAKARLPHPFTCRHCNARLFHHESRDTCCNGGKVSFSRVDAPIVLQQLFLDGSAEGKHFRQHIRSYNHVVSFTSIGVHVDEKILASGRGIYTFRAQGAFYHNIGGFYPNEGVRPRFLQLYIYDTDNELHNRMQENPQLHQNVVHKLQKMLHQFNPFVIRFKQLSILPNISECSLILKERPRNHHQYNLPTAEQVAAIIVGCDADSMDYGRDINVIRCDGNLKKVQETKGYYDPLQYPVLFPFGTHGWDINTTNCNGRRVSCRAYYSYMLQIRPNDQSMLLNAGRLLQQYVVDNYVKIESGRLRWIKEHQSDIRSELYQGLHDALHVGETNAENIGKRTILPSSFIGSRRDMTQRYEDGMAIVLNGGKPDIFLTMTCNPSWSEITSELLPFQTPQDRPYLLTRIFRSKFEKLKDDVINKGVLGKVKSYMYVTEFQKRGLPHVHMLLVLESNDKLRDPRDYDSMVRAEIPKLECEPQLHEAVVRHMIHGPCGIINRKSPCMKDGHCKKRYPKQFLDETRQGTDSYPEYRRRFDESVSLGRDRSVDNRWVVPYNPWLLLKYDCHINVEICSSIKSIKYLYKYVYKGPDRVAMEVHKGSYMDEVQQYVDARWICAPEALWKIFRFTLYRLYPSVERLHIHLPNRHQVRFYDHQQIADVLNNERNSKTMLTQFFALNLRDPQARKYLYREIPEHYCWNKRDMEWHRRRSTRKVIGRIYTVSPSEGDKFYLRLLLSHVIGPTSWEYLLTNNGMTFSTFKKSAEDRGFLETDHSIRDCLVEATSLRMPYALRRLFVTILIFCEPTDVRGLWNEFFTHMVEDYQTANNVVESNLTNMLLKDLNELLNLHGKKIDDYDLPSLPPNTIDRGAVPSIIQEELAIDIPNEDIESIAKLNNDQMIAFNTIMNVIVQKHSGVFFVDGPGGTGKTFLYRTLMASLRSRGEIVLATASSGIAATLLPGGRTAHSRFKIPIDIQPSSICGIEKQKDLANLIRVAAAIIWDEAPMTNKNCLEALDRSLQDICSNSAPFGGKVLIMGGDFRQVLPVVRKGTKAQMISACIVQSHLWNHTKILHLRQNMRSLHDQEFAEFLIRIGDGVEPTKPDDMVRLPLHIAIPWEGEEHNLLSFDEVEGDNHNLYQQEFLNSIAQALDLSLQDIYSNNAPFGGKVLIMGGVFCQALPVVRKGTKAQMISACIVQSHLWDHTKILRLHQNMRSLHDQEFAEFLIRIGDGVEPTKADDMVRLHS</sequence>
<comment type="catalytic activity">
    <reaction evidence="1">
        <text>ATP + H2O = ADP + phosphate + H(+)</text>
        <dbReference type="Rhea" id="RHEA:13065"/>
        <dbReference type="ChEBI" id="CHEBI:15377"/>
        <dbReference type="ChEBI" id="CHEBI:15378"/>
        <dbReference type="ChEBI" id="CHEBI:30616"/>
        <dbReference type="ChEBI" id="CHEBI:43474"/>
        <dbReference type="ChEBI" id="CHEBI:456216"/>
        <dbReference type="EC" id="5.6.2.3"/>
    </reaction>
</comment>
<dbReference type="EC" id="5.6.2.3" evidence="1"/>
<evidence type="ECO:0000313" key="6">
    <source>
        <dbReference type="Proteomes" id="UP001058974"/>
    </source>
</evidence>
<feature type="compositionally biased region" description="Polar residues" evidence="2">
    <location>
        <begin position="26"/>
        <end position="41"/>
    </location>
</feature>
<feature type="domain" description="Helitron helicase-like" evidence="4">
    <location>
        <begin position="410"/>
        <end position="591"/>
    </location>
</feature>
<dbReference type="EMBL" id="JAMSHJ010000007">
    <property type="protein sequence ID" value="KAI5391277.1"/>
    <property type="molecule type" value="Genomic_DNA"/>
</dbReference>
<comment type="caution">
    <text evidence="5">The sequence shown here is derived from an EMBL/GenBank/DDBJ whole genome shotgun (WGS) entry which is preliminary data.</text>
</comment>
<reference evidence="5 6" key="1">
    <citation type="journal article" date="2022" name="Nat. Genet.">
        <title>Improved pea reference genome and pan-genome highlight genomic features and evolutionary characteristics.</title>
        <authorList>
            <person name="Yang T."/>
            <person name="Liu R."/>
            <person name="Luo Y."/>
            <person name="Hu S."/>
            <person name="Wang D."/>
            <person name="Wang C."/>
            <person name="Pandey M.K."/>
            <person name="Ge S."/>
            <person name="Xu Q."/>
            <person name="Li N."/>
            <person name="Li G."/>
            <person name="Huang Y."/>
            <person name="Saxena R.K."/>
            <person name="Ji Y."/>
            <person name="Li M."/>
            <person name="Yan X."/>
            <person name="He Y."/>
            <person name="Liu Y."/>
            <person name="Wang X."/>
            <person name="Xiang C."/>
            <person name="Varshney R.K."/>
            <person name="Ding H."/>
            <person name="Gao S."/>
            <person name="Zong X."/>
        </authorList>
    </citation>
    <scope>NUCLEOTIDE SEQUENCE [LARGE SCALE GENOMIC DNA]</scope>
    <source>
        <strain evidence="5 6">cv. Zhongwan 6</strain>
    </source>
</reference>
<dbReference type="PANTHER" id="PTHR10492">
    <property type="match status" value="1"/>
</dbReference>
<feature type="domain" description="DNA helicase Pif1-like DEAD-box helicase" evidence="3">
    <location>
        <begin position="1031"/>
        <end position="1237"/>
    </location>
</feature>
<keyword evidence="1" id="KW-0378">Hydrolase</keyword>
<dbReference type="InterPro" id="IPR027417">
    <property type="entry name" value="P-loop_NTPase"/>
</dbReference>
<keyword evidence="1" id="KW-0347">Helicase</keyword>
<proteinExistence type="inferred from homology"/>
<feature type="compositionally biased region" description="Basic and acidic residues" evidence="2">
    <location>
        <begin position="1"/>
        <end position="14"/>
    </location>
</feature>
<accession>A0A9D4VXG8</accession>
<dbReference type="Pfam" id="PF05970">
    <property type="entry name" value="PIF1"/>
    <property type="match status" value="2"/>
</dbReference>
<comment type="similarity">
    <text evidence="1">Belongs to the helicase family.</text>
</comment>
<dbReference type="GO" id="GO:0006310">
    <property type="term" value="P:DNA recombination"/>
    <property type="evidence" value="ECO:0007669"/>
    <property type="project" value="UniProtKB-KW"/>
</dbReference>
<dbReference type="GO" id="GO:0043139">
    <property type="term" value="F:5'-3' DNA helicase activity"/>
    <property type="evidence" value="ECO:0007669"/>
    <property type="project" value="UniProtKB-EC"/>
</dbReference>
<keyword evidence="1" id="KW-0067">ATP-binding</keyword>
<dbReference type="Proteomes" id="UP001058974">
    <property type="component" value="Chromosome 7"/>
</dbReference>
<dbReference type="GO" id="GO:0000723">
    <property type="term" value="P:telomere maintenance"/>
    <property type="evidence" value="ECO:0007669"/>
    <property type="project" value="InterPro"/>
</dbReference>
<evidence type="ECO:0000256" key="1">
    <source>
        <dbReference type="RuleBase" id="RU363044"/>
    </source>
</evidence>
<feature type="domain" description="DNA helicase Pif1-like DEAD-box helicase" evidence="3">
    <location>
        <begin position="1283"/>
        <end position="1372"/>
    </location>
</feature>
<dbReference type="SUPFAM" id="SSF52540">
    <property type="entry name" value="P-loop containing nucleoside triphosphate hydrolases"/>
    <property type="match status" value="2"/>
</dbReference>
<protein>
    <recommendedName>
        <fullName evidence="1">ATP-dependent DNA helicase</fullName>
        <ecNumber evidence="1">5.6.2.3</ecNumber>
    </recommendedName>
</protein>
<dbReference type="InterPro" id="IPR010285">
    <property type="entry name" value="DNA_helicase_pif1-like_DEAD"/>
</dbReference>
<evidence type="ECO:0000259" key="4">
    <source>
        <dbReference type="Pfam" id="PF14214"/>
    </source>
</evidence>
<dbReference type="GO" id="GO:0006281">
    <property type="term" value="P:DNA repair"/>
    <property type="evidence" value="ECO:0007669"/>
    <property type="project" value="UniProtKB-KW"/>
</dbReference>
<name>A0A9D4VXG8_PEA</name>
<keyword evidence="1" id="KW-0233">DNA recombination</keyword>
<comment type="cofactor">
    <cofactor evidence="1">
        <name>Mg(2+)</name>
        <dbReference type="ChEBI" id="CHEBI:18420"/>
    </cofactor>
</comment>
<keyword evidence="1" id="KW-0234">DNA repair</keyword>